<dbReference type="RefSeq" id="WP_346154498.1">
    <property type="nucleotide sequence ID" value="NZ_BAAATE010000034.1"/>
</dbReference>
<evidence type="ECO:0000313" key="5">
    <source>
        <dbReference type="Proteomes" id="UP001501666"/>
    </source>
</evidence>
<feature type="compositionally biased region" description="Acidic residues" evidence="2">
    <location>
        <begin position="533"/>
        <end position="542"/>
    </location>
</feature>
<gene>
    <name evidence="4" type="ORF">GCM10010412_082560</name>
</gene>
<keyword evidence="5" id="KW-1185">Reference proteome</keyword>
<reference evidence="5" key="1">
    <citation type="journal article" date="2019" name="Int. J. Syst. Evol. Microbiol.">
        <title>The Global Catalogue of Microorganisms (GCM) 10K type strain sequencing project: providing services to taxonomists for standard genome sequencing and annotation.</title>
        <authorList>
            <consortium name="The Broad Institute Genomics Platform"/>
            <consortium name="The Broad Institute Genome Sequencing Center for Infectious Disease"/>
            <person name="Wu L."/>
            <person name="Ma J."/>
        </authorList>
    </citation>
    <scope>NUCLEOTIDE SEQUENCE [LARGE SCALE GENOMIC DNA]</scope>
    <source>
        <strain evidence="5">JCM 6835</strain>
    </source>
</reference>
<accession>A0ABP6FG77</accession>
<dbReference type="PROSITE" id="PS50901">
    <property type="entry name" value="FTSK"/>
    <property type="match status" value="1"/>
</dbReference>
<organism evidence="4 5">
    <name type="scientific">Nonomuraea recticatena</name>
    <dbReference type="NCBI Taxonomy" id="46178"/>
    <lineage>
        <taxon>Bacteria</taxon>
        <taxon>Bacillati</taxon>
        <taxon>Actinomycetota</taxon>
        <taxon>Actinomycetes</taxon>
        <taxon>Streptosporangiales</taxon>
        <taxon>Streptosporangiaceae</taxon>
        <taxon>Nonomuraea</taxon>
    </lineage>
</organism>
<dbReference type="Proteomes" id="UP001501666">
    <property type="component" value="Unassembled WGS sequence"/>
</dbReference>
<dbReference type="InterPro" id="IPR002543">
    <property type="entry name" value="FtsK_dom"/>
</dbReference>
<keyword evidence="1" id="KW-0547">Nucleotide-binding</keyword>
<evidence type="ECO:0000259" key="3">
    <source>
        <dbReference type="PROSITE" id="PS50901"/>
    </source>
</evidence>
<proteinExistence type="predicted"/>
<name>A0ABP6FG77_9ACTN</name>
<dbReference type="SUPFAM" id="SSF52540">
    <property type="entry name" value="P-loop containing nucleoside triphosphate hydrolases"/>
    <property type="match status" value="1"/>
</dbReference>
<evidence type="ECO:0000256" key="2">
    <source>
        <dbReference type="SAM" id="MobiDB-lite"/>
    </source>
</evidence>
<dbReference type="EMBL" id="BAAATE010000034">
    <property type="protein sequence ID" value="GAA2691945.1"/>
    <property type="molecule type" value="Genomic_DNA"/>
</dbReference>
<evidence type="ECO:0000313" key="4">
    <source>
        <dbReference type="EMBL" id="GAA2691945.1"/>
    </source>
</evidence>
<feature type="binding site" evidence="1">
    <location>
        <begin position="271"/>
        <end position="278"/>
    </location>
    <ligand>
        <name>ATP</name>
        <dbReference type="ChEBI" id="CHEBI:30616"/>
    </ligand>
</feature>
<keyword evidence="1" id="KW-0067">ATP-binding</keyword>
<feature type="region of interest" description="Disordered" evidence="2">
    <location>
        <begin position="532"/>
        <end position="555"/>
    </location>
</feature>
<dbReference type="Gene3D" id="3.40.50.300">
    <property type="entry name" value="P-loop containing nucleotide triphosphate hydrolases"/>
    <property type="match status" value="1"/>
</dbReference>
<sequence length="709" mass="75105">MADTRQRARRTEAAPSDVVIFGPTVRTTLAVAATAAAGDMFGLPAYWASGAALVGGIGTALADVREGASPAALVYRFSCWCGSGAWLTYALLDTPWKLNTWAALGVGALTAAVLSRIPARDGERIRAATTSSALVLGSNARLAQEWEARIMRVVHMRVRIEEVQRWSNGAGYSLLVDLPSGGATRDRLASAESNLASDAKLRNGCGVEVTKGPNRGSAWMHVSTINLLGEILDYPAEYAPRSILEPVYLGGYRNGAPASVPLRELAGLITGQRGSGKTSLLHALTAGVGLCTDTVVLHIDLNGGGMSQPWLDAWLEGEVDRPPLGWAASNMDEALLLSETMLAIVKDRKRSTRRIKKQANASLLPVSAALPYYLIMVDESAEAMSPTSNDPRVAKLRANLEEIQRIGRNEAVNVIFSGLRATADVVSPNVKKQSGFRVGMFVQDEEELSYLFGWNKGISLDDLDGAGCGFVQFDKDRPRPFKAAFLQPLQIGEISTTISARRTDFDPRAIAVARALTGDAFDTRFDRMRADFADPEDDDDLDLLPLPAPSAPGQLPQSPLAQAGGFPLAWENPNSIAAQATAPKQVALSAGGGEVPEVIAAALAVLDGLGDDRIHSADLAIALGTTMDKLAAALRPFGVTTLPNKFVRNGKDRRGYDRADLTAAAERHRNRGGQEAVLVGAASPTTPPSDSPTPPLGESPTPPTSPGGP</sequence>
<feature type="domain" description="FtsK" evidence="3">
    <location>
        <begin position="255"/>
        <end position="449"/>
    </location>
</feature>
<protein>
    <recommendedName>
        <fullName evidence="3">FtsK domain-containing protein</fullName>
    </recommendedName>
</protein>
<feature type="compositionally biased region" description="Pro residues" evidence="2">
    <location>
        <begin position="685"/>
        <end position="709"/>
    </location>
</feature>
<comment type="caution">
    <text evidence="4">The sequence shown here is derived from an EMBL/GenBank/DDBJ whole genome shotgun (WGS) entry which is preliminary data.</text>
</comment>
<dbReference type="InterPro" id="IPR027417">
    <property type="entry name" value="P-loop_NTPase"/>
</dbReference>
<feature type="region of interest" description="Disordered" evidence="2">
    <location>
        <begin position="665"/>
        <end position="709"/>
    </location>
</feature>
<evidence type="ECO:0000256" key="1">
    <source>
        <dbReference type="PROSITE-ProRule" id="PRU00289"/>
    </source>
</evidence>